<keyword evidence="3" id="KW-1185">Reference proteome</keyword>
<dbReference type="EMBL" id="SACS01000002">
    <property type="protein sequence ID" value="RVU41275.1"/>
    <property type="molecule type" value="Genomic_DNA"/>
</dbReference>
<evidence type="ECO:0000313" key="3">
    <source>
        <dbReference type="Proteomes" id="UP000283077"/>
    </source>
</evidence>
<name>A0A437R3G6_9GAMM</name>
<keyword evidence="1" id="KW-1133">Transmembrane helix</keyword>
<comment type="caution">
    <text evidence="2">The sequence shown here is derived from an EMBL/GenBank/DDBJ whole genome shotgun (WGS) entry which is preliminary data.</text>
</comment>
<organism evidence="2 3">
    <name type="scientific">Rheinheimera riviphila</name>
    <dbReference type="NCBI Taxonomy" id="1834037"/>
    <lineage>
        <taxon>Bacteria</taxon>
        <taxon>Pseudomonadati</taxon>
        <taxon>Pseudomonadota</taxon>
        <taxon>Gammaproteobacteria</taxon>
        <taxon>Chromatiales</taxon>
        <taxon>Chromatiaceae</taxon>
        <taxon>Rheinheimera</taxon>
    </lineage>
</organism>
<dbReference type="Proteomes" id="UP000283077">
    <property type="component" value="Unassembled WGS sequence"/>
</dbReference>
<feature type="transmembrane region" description="Helical" evidence="1">
    <location>
        <begin position="12"/>
        <end position="30"/>
    </location>
</feature>
<reference evidence="2 3" key="1">
    <citation type="submission" date="2019-01" db="EMBL/GenBank/DDBJ databases">
        <authorList>
            <person name="Chen W.-M."/>
        </authorList>
    </citation>
    <scope>NUCLEOTIDE SEQUENCE [LARGE SCALE GENOMIC DNA]</scope>
    <source>
        <strain evidence="2 3">KYPC3</strain>
    </source>
</reference>
<keyword evidence="1" id="KW-0472">Membrane</keyword>
<dbReference type="AlphaFoldDB" id="A0A437R3G6"/>
<protein>
    <submittedName>
        <fullName evidence="2">Uncharacterized protein</fullName>
    </submittedName>
</protein>
<sequence length="168" mass="18555">MNRFQLQAGHYIWLAIAMLIAVVDLWLRVWSPLPHLDKAWQPASLPEVQQAPVVPAQLISQLQSYQQAGPADDQQHATSNKPVDAKQLGDYYLGLYAIYQNKQQYYAILAVQPAAATVSGKLQHWGLAQGNTELSVVAIDRSSVTIQQGDATVTLRLFEKKQPPAVAP</sequence>
<accession>A0A437R3G6</accession>
<keyword evidence="1" id="KW-0812">Transmembrane</keyword>
<proteinExistence type="predicted"/>
<evidence type="ECO:0000313" key="2">
    <source>
        <dbReference type="EMBL" id="RVU41275.1"/>
    </source>
</evidence>
<evidence type="ECO:0000256" key="1">
    <source>
        <dbReference type="SAM" id="Phobius"/>
    </source>
</evidence>
<dbReference type="RefSeq" id="WP_127697657.1">
    <property type="nucleotide sequence ID" value="NZ_SACS01000002.1"/>
</dbReference>
<gene>
    <name evidence="2" type="ORF">EOE67_03485</name>
</gene>